<name>A0AAW2K7V4_SESRA</name>
<dbReference type="EMBL" id="JACGWJ010000029">
    <property type="protein sequence ID" value="KAL0303035.1"/>
    <property type="molecule type" value="Genomic_DNA"/>
</dbReference>
<reference evidence="2" key="1">
    <citation type="submission" date="2020-06" db="EMBL/GenBank/DDBJ databases">
        <authorList>
            <person name="Li T."/>
            <person name="Hu X."/>
            <person name="Zhang T."/>
            <person name="Song X."/>
            <person name="Zhang H."/>
            <person name="Dai N."/>
            <person name="Sheng W."/>
            <person name="Hou X."/>
            <person name="Wei L."/>
        </authorList>
    </citation>
    <scope>NUCLEOTIDE SEQUENCE</scope>
    <source>
        <strain evidence="2">G02</strain>
        <tissue evidence="2">Leaf</tissue>
    </source>
</reference>
<proteinExistence type="predicted"/>
<reference evidence="2" key="2">
    <citation type="journal article" date="2024" name="Plant">
        <title>Genomic evolution and insights into agronomic trait innovations of Sesamum species.</title>
        <authorList>
            <person name="Miao H."/>
            <person name="Wang L."/>
            <person name="Qu L."/>
            <person name="Liu H."/>
            <person name="Sun Y."/>
            <person name="Le M."/>
            <person name="Wang Q."/>
            <person name="Wei S."/>
            <person name="Zheng Y."/>
            <person name="Lin W."/>
            <person name="Duan Y."/>
            <person name="Cao H."/>
            <person name="Xiong S."/>
            <person name="Wang X."/>
            <person name="Wei L."/>
            <person name="Li C."/>
            <person name="Ma Q."/>
            <person name="Ju M."/>
            <person name="Zhao R."/>
            <person name="Li G."/>
            <person name="Mu C."/>
            <person name="Tian Q."/>
            <person name="Mei H."/>
            <person name="Zhang T."/>
            <person name="Gao T."/>
            <person name="Zhang H."/>
        </authorList>
    </citation>
    <scope>NUCLEOTIDE SEQUENCE</scope>
    <source>
        <strain evidence="2">G02</strain>
    </source>
</reference>
<dbReference type="InterPro" id="IPR025836">
    <property type="entry name" value="Zn_knuckle_CX2CX4HX4C"/>
</dbReference>
<dbReference type="AlphaFoldDB" id="A0AAW2K7V4"/>
<organism evidence="2">
    <name type="scientific">Sesamum radiatum</name>
    <name type="common">Black benniseed</name>
    <dbReference type="NCBI Taxonomy" id="300843"/>
    <lineage>
        <taxon>Eukaryota</taxon>
        <taxon>Viridiplantae</taxon>
        <taxon>Streptophyta</taxon>
        <taxon>Embryophyta</taxon>
        <taxon>Tracheophyta</taxon>
        <taxon>Spermatophyta</taxon>
        <taxon>Magnoliopsida</taxon>
        <taxon>eudicotyledons</taxon>
        <taxon>Gunneridae</taxon>
        <taxon>Pentapetalae</taxon>
        <taxon>asterids</taxon>
        <taxon>lamiids</taxon>
        <taxon>Lamiales</taxon>
        <taxon>Pedaliaceae</taxon>
        <taxon>Sesamum</taxon>
    </lineage>
</organism>
<gene>
    <name evidence="2" type="ORF">Sradi_6171600</name>
</gene>
<evidence type="ECO:0000259" key="1">
    <source>
        <dbReference type="Pfam" id="PF14392"/>
    </source>
</evidence>
<evidence type="ECO:0000313" key="2">
    <source>
        <dbReference type="EMBL" id="KAL0303035.1"/>
    </source>
</evidence>
<sequence length="98" mass="11164">MTTEIASFIVAKIGRLKDCDLSKGPLSWGLFMRLHVALDVTKPLPRVLKIRTILGDEHIVSFTYERLPNFCYLLGKLGLISKWCESHFQADFVDPVEN</sequence>
<comment type="caution">
    <text evidence="2">The sequence shown here is derived from an EMBL/GenBank/DDBJ whole genome shotgun (WGS) entry which is preliminary data.</text>
</comment>
<feature type="domain" description="Zinc knuckle CX2CX4HX4C" evidence="1">
    <location>
        <begin position="38"/>
        <end position="84"/>
    </location>
</feature>
<dbReference type="Pfam" id="PF14392">
    <property type="entry name" value="zf-CCHC_4"/>
    <property type="match status" value="1"/>
</dbReference>
<accession>A0AAW2K7V4</accession>
<protein>
    <recommendedName>
        <fullName evidence="1">Zinc knuckle CX2CX4HX4C domain-containing protein</fullName>
    </recommendedName>
</protein>